<proteinExistence type="predicted"/>
<dbReference type="eggNOG" id="ENOG502T4AS">
    <property type="taxonomic scope" value="Eukaryota"/>
</dbReference>
<reference evidence="1" key="1">
    <citation type="submission" date="2016-03" db="EMBL/GenBank/DDBJ databases">
        <title>Updated assembly of Pseudogymnoascus destructans, the fungus causing white-nose syndrome of bats.</title>
        <authorList>
            <person name="Palmer J.M."/>
            <person name="Drees K.P."/>
            <person name="Foster J.T."/>
            <person name="Lindner D.L."/>
        </authorList>
    </citation>
    <scope>NUCLEOTIDE SEQUENCE [LARGE SCALE GENOMIC DNA]</scope>
    <source>
        <strain evidence="1">20631-21</strain>
    </source>
</reference>
<accession>A0A177AHR9</accession>
<dbReference type="RefSeq" id="XP_024326605.1">
    <property type="nucleotide sequence ID" value="XM_024465657.1"/>
</dbReference>
<dbReference type="GeneID" id="36285073"/>
<evidence type="ECO:0008006" key="2">
    <source>
        <dbReference type="Google" id="ProtNLM"/>
    </source>
</evidence>
<dbReference type="Proteomes" id="UP000077154">
    <property type="component" value="Unassembled WGS sequence"/>
</dbReference>
<gene>
    <name evidence="1" type="ORF">VC83_01987</name>
</gene>
<dbReference type="OrthoDB" id="5224238at2759"/>
<dbReference type="AlphaFoldDB" id="A0A177AHR9"/>
<name>A0A177AHR9_9PEZI</name>
<dbReference type="EMBL" id="KV441389">
    <property type="protein sequence ID" value="OAF61330.1"/>
    <property type="molecule type" value="Genomic_DNA"/>
</dbReference>
<organism evidence="1">
    <name type="scientific">Pseudogymnoascus destructans</name>
    <dbReference type="NCBI Taxonomy" id="655981"/>
    <lineage>
        <taxon>Eukaryota</taxon>
        <taxon>Fungi</taxon>
        <taxon>Dikarya</taxon>
        <taxon>Ascomycota</taxon>
        <taxon>Pezizomycotina</taxon>
        <taxon>Leotiomycetes</taxon>
        <taxon>Thelebolales</taxon>
        <taxon>Thelebolaceae</taxon>
        <taxon>Pseudogymnoascus</taxon>
    </lineage>
</organism>
<sequence length="442" mass="50094">MESINSIMDGLIANDDENPAGLQYLPAELIEAIFQDLGIDSCKSFRLTSKRCAILGQPYILSPRLKLLPHRDDFTKLMEISQHPYFSSQINRVEIYMAKADDYHFRNNLCLQQCARESIGGAETIQKSMAKYQKQKGLEEAFADDFCNPDILELAFPNMKNLGAIDIKMEECLYNDRVLWDAWKVGLSKAEPGDAEIDHFMAVLRAASQSKLRILTNDLLPFGIWDMECYRPDLEAAFTGLTTLKLVMGCKNLRDHHATDGRHSWANKLNKALKGATNLQELHIGFRLSFSAVLDCPILLDGLMLSHLHTLILDKIAWHPKDLISLLKAHAATLRRLRVWAFVSKKDLKGNTVDHPADLEQLIDEMKEHLQLEKLDVCGYPSVLCQPAEIFWFHEMGLYDENWEPVRQHRGSPSVMAQRCEEYVVHGGPSPYGGGDINDLLS</sequence>
<dbReference type="VEuPathDB" id="FungiDB:GMDG_06777"/>
<evidence type="ECO:0000313" key="1">
    <source>
        <dbReference type="EMBL" id="OAF61330.1"/>
    </source>
</evidence>
<protein>
    <recommendedName>
        <fullName evidence="2">F-box domain-containing protein</fullName>
    </recommendedName>
</protein>